<reference evidence="2" key="1">
    <citation type="submission" date="2021-09" db="EMBL/GenBank/DDBJ databases">
        <authorList>
            <consortium name="AG Swart"/>
            <person name="Singh M."/>
            <person name="Singh A."/>
            <person name="Seah K."/>
            <person name="Emmerich C."/>
        </authorList>
    </citation>
    <scope>NUCLEOTIDE SEQUENCE</scope>
    <source>
        <strain evidence="2">ATCC30299</strain>
    </source>
</reference>
<evidence type="ECO:0000313" key="3">
    <source>
        <dbReference type="Proteomes" id="UP001162131"/>
    </source>
</evidence>
<accession>A0AAU9KFH5</accession>
<gene>
    <name evidence="2" type="ORF">BSTOLATCC_MIC65349</name>
</gene>
<keyword evidence="3" id="KW-1185">Reference proteome</keyword>
<comment type="caution">
    <text evidence="2">The sequence shown here is derived from an EMBL/GenBank/DDBJ whole genome shotgun (WGS) entry which is preliminary data.</text>
</comment>
<protein>
    <recommendedName>
        <fullName evidence="1">FHA domain-containing protein</fullName>
    </recommendedName>
</protein>
<dbReference type="InterPro" id="IPR008984">
    <property type="entry name" value="SMAD_FHA_dom_sf"/>
</dbReference>
<dbReference type="CDD" id="cd00060">
    <property type="entry name" value="FHA"/>
    <property type="match status" value="1"/>
</dbReference>
<dbReference type="PANTHER" id="PTHR46210:SF1">
    <property type="entry name" value="FHA DOMAIN-CONTAINING PROTEIN"/>
    <property type="match status" value="1"/>
</dbReference>
<dbReference type="PROSITE" id="PS50006">
    <property type="entry name" value="FHA_DOMAIN"/>
    <property type="match status" value="2"/>
</dbReference>
<feature type="domain" description="FHA" evidence="1">
    <location>
        <begin position="261"/>
        <end position="314"/>
    </location>
</feature>
<name>A0AAU9KFH5_9CILI</name>
<dbReference type="PANTHER" id="PTHR46210">
    <property type="entry name" value="FHA DOMAIN-CONTAINING PROTEIN"/>
    <property type="match status" value="1"/>
</dbReference>
<dbReference type="Pfam" id="PF00498">
    <property type="entry name" value="FHA"/>
    <property type="match status" value="1"/>
</dbReference>
<evidence type="ECO:0000259" key="1">
    <source>
        <dbReference type="PROSITE" id="PS50006"/>
    </source>
</evidence>
<organism evidence="2 3">
    <name type="scientific">Blepharisma stoltei</name>
    <dbReference type="NCBI Taxonomy" id="1481888"/>
    <lineage>
        <taxon>Eukaryota</taxon>
        <taxon>Sar</taxon>
        <taxon>Alveolata</taxon>
        <taxon>Ciliophora</taxon>
        <taxon>Postciliodesmatophora</taxon>
        <taxon>Heterotrichea</taxon>
        <taxon>Heterotrichida</taxon>
        <taxon>Blepharismidae</taxon>
        <taxon>Blepharisma</taxon>
    </lineage>
</organism>
<feature type="domain" description="FHA" evidence="1">
    <location>
        <begin position="67"/>
        <end position="100"/>
    </location>
</feature>
<dbReference type="Proteomes" id="UP001162131">
    <property type="component" value="Unassembled WGS sequence"/>
</dbReference>
<dbReference type="SUPFAM" id="SSF49879">
    <property type="entry name" value="SMAD/FHA domain"/>
    <property type="match status" value="2"/>
</dbReference>
<dbReference type="Gene3D" id="2.60.200.20">
    <property type="match status" value="2"/>
</dbReference>
<dbReference type="InterPro" id="IPR000253">
    <property type="entry name" value="FHA_dom"/>
</dbReference>
<dbReference type="AlphaFoldDB" id="A0AAU9KFH5"/>
<evidence type="ECO:0000313" key="2">
    <source>
        <dbReference type="EMBL" id="CAG9336042.1"/>
    </source>
</evidence>
<proteinExistence type="predicted"/>
<sequence length="350" mass="40048">MEKSDKEHLIREESKSPDLCINPLEKPPKCLSVSIIRTSIEQSAPQVFKVYSTGVLNSQRLPQDRTIRIGRQQVTEDGKRPNDITLPATDRAISRTHCMIDCNDFFNKEIPDTWIAFLMGYHPRLGKKSILQFLPQDLFRCILMFIKEQKSPYLIDLGSMCGTYIRVSNEEPINLEPGQNFLIGSDIIIEIDRVVSEPVPLSVNSEQTLEEYQNTFNDTDIVLDDIGPYIAIKVSRNPNDNEETMSPSTWKFAAEEKYKVFTIGRSQICDIQLPENTISRTQCRIVYDEGKWQLFDGLESKPTVNGTWFSVFRKIRNGRDHSAPCKLSNGSQIKVSDTVLQVDWEAYTNK</sequence>
<dbReference type="EMBL" id="CAJZBQ010000063">
    <property type="protein sequence ID" value="CAG9336042.1"/>
    <property type="molecule type" value="Genomic_DNA"/>
</dbReference>
<dbReference type="SMART" id="SM00240">
    <property type="entry name" value="FHA"/>
    <property type="match status" value="2"/>
</dbReference>